<evidence type="ECO:0000313" key="2">
    <source>
        <dbReference type="EMBL" id="AXR76480.1"/>
    </source>
</evidence>
<evidence type="ECO:0000313" key="3">
    <source>
        <dbReference type="Proteomes" id="UP000258707"/>
    </source>
</evidence>
<reference evidence="3" key="1">
    <citation type="submission" date="2017-10" db="EMBL/GenBank/DDBJ databases">
        <title>Phenotypic and genomic properties of facultatively anaerobic sulfur-reducing natronoarchaea from hypersaline soda lakes.</title>
        <authorList>
            <person name="Sorokin D.Y."/>
            <person name="Kublanov I.V."/>
            <person name="Roman P."/>
            <person name="Sinninghe Damste J.S."/>
            <person name="Golyshin P.N."/>
            <person name="Rojo D."/>
            <person name="Ciordia S."/>
            <person name="Mena Md.C."/>
            <person name="Ferrer M."/>
            <person name="Messina E."/>
            <person name="Smedile F."/>
            <person name="La Spada G."/>
            <person name="La Cono V."/>
            <person name="Yakimov M.M."/>
        </authorList>
    </citation>
    <scope>NUCLEOTIDE SEQUENCE [LARGE SCALE GENOMIC DNA]</scope>
    <source>
        <strain evidence="3">AArc1</strain>
    </source>
</reference>
<evidence type="ECO:0000256" key="1">
    <source>
        <dbReference type="SAM" id="MobiDB-lite"/>
    </source>
</evidence>
<proteinExistence type="predicted"/>
<protein>
    <submittedName>
        <fullName evidence="2">Uncharacterized protein</fullName>
    </submittedName>
</protein>
<sequence>MQSVARRSVKTPFVVGSQPIQSMSVSDRLRRLRPRGEPTDRTEETDDRSRLEHAAYAGVRGLQAGFVATLIMTAFRLPIMRSLQAEQRNATA</sequence>
<organism evidence="2 3">
    <name type="scientific">Natrarchaeobaculum sulfurireducens</name>
    <dbReference type="NCBI Taxonomy" id="2044521"/>
    <lineage>
        <taxon>Archaea</taxon>
        <taxon>Methanobacteriati</taxon>
        <taxon>Methanobacteriota</taxon>
        <taxon>Stenosarchaea group</taxon>
        <taxon>Halobacteria</taxon>
        <taxon>Halobacteriales</taxon>
        <taxon>Natrialbaceae</taxon>
        <taxon>Natrarchaeobaculum</taxon>
    </lineage>
</organism>
<dbReference type="Proteomes" id="UP000258707">
    <property type="component" value="Chromosome"/>
</dbReference>
<feature type="compositionally biased region" description="Basic and acidic residues" evidence="1">
    <location>
        <begin position="34"/>
        <end position="48"/>
    </location>
</feature>
<accession>A0A346PAD5</accession>
<feature type="region of interest" description="Disordered" evidence="1">
    <location>
        <begin position="23"/>
        <end position="48"/>
    </location>
</feature>
<name>A0A346PAD5_9EURY</name>
<dbReference type="EMBL" id="CP024047">
    <property type="protein sequence ID" value="AXR76480.1"/>
    <property type="molecule type" value="Genomic_DNA"/>
</dbReference>
<dbReference type="AlphaFoldDB" id="A0A346PAD5"/>
<gene>
    <name evidence="2" type="ORF">AArc1_0127</name>
</gene>
<dbReference type="KEGG" id="nan:AArc1_0127"/>